<reference evidence="1 2" key="1">
    <citation type="journal article" date="2021" name="Elife">
        <title>Chloroplast acquisition without the gene transfer in kleptoplastic sea slugs, Plakobranchus ocellatus.</title>
        <authorList>
            <person name="Maeda T."/>
            <person name="Takahashi S."/>
            <person name="Yoshida T."/>
            <person name="Shimamura S."/>
            <person name="Takaki Y."/>
            <person name="Nagai Y."/>
            <person name="Toyoda A."/>
            <person name="Suzuki Y."/>
            <person name="Arimoto A."/>
            <person name="Ishii H."/>
            <person name="Satoh N."/>
            <person name="Nishiyama T."/>
            <person name="Hasebe M."/>
            <person name="Maruyama T."/>
            <person name="Minagawa J."/>
            <person name="Obokata J."/>
            <person name="Shigenobu S."/>
        </authorList>
    </citation>
    <scope>NUCLEOTIDE SEQUENCE [LARGE SCALE GENOMIC DNA]</scope>
</reference>
<name>A0AAV4CWK2_9GAST</name>
<evidence type="ECO:0000313" key="1">
    <source>
        <dbReference type="EMBL" id="GFO36076.1"/>
    </source>
</evidence>
<organism evidence="1 2">
    <name type="scientific">Plakobranchus ocellatus</name>
    <dbReference type="NCBI Taxonomy" id="259542"/>
    <lineage>
        <taxon>Eukaryota</taxon>
        <taxon>Metazoa</taxon>
        <taxon>Spiralia</taxon>
        <taxon>Lophotrochozoa</taxon>
        <taxon>Mollusca</taxon>
        <taxon>Gastropoda</taxon>
        <taxon>Heterobranchia</taxon>
        <taxon>Euthyneura</taxon>
        <taxon>Panpulmonata</taxon>
        <taxon>Sacoglossa</taxon>
        <taxon>Placobranchoidea</taxon>
        <taxon>Plakobranchidae</taxon>
        <taxon>Plakobranchus</taxon>
    </lineage>
</organism>
<dbReference type="AlphaFoldDB" id="A0AAV4CWK2"/>
<gene>
    <name evidence="1" type="ORF">PoB_006258100</name>
</gene>
<comment type="caution">
    <text evidence="1">The sequence shown here is derived from an EMBL/GenBank/DDBJ whole genome shotgun (WGS) entry which is preliminary data.</text>
</comment>
<dbReference type="EMBL" id="BLXT01007037">
    <property type="protein sequence ID" value="GFO36076.1"/>
    <property type="molecule type" value="Genomic_DNA"/>
</dbReference>
<protein>
    <submittedName>
        <fullName evidence="1">Uncharacterized protein</fullName>
    </submittedName>
</protein>
<evidence type="ECO:0000313" key="2">
    <source>
        <dbReference type="Proteomes" id="UP000735302"/>
    </source>
</evidence>
<keyword evidence="2" id="KW-1185">Reference proteome</keyword>
<accession>A0AAV4CWK2</accession>
<sequence>MVAMAHLVGQLATNKCEVRDSTPSPGKDKFPLLLCVHPALNGWTGLLRPGESKGGEDSNGKLPHNAGEFLVCYTAIAPGSQHQRCRMLHQAQCSSAVPPESPRHISSDLFLLGRVQIGDR</sequence>
<proteinExistence type="predicted"/>
<dbReference type="Proteomes" id="UP000735302">
    <property type="component" value="Unassembled WGS sequence"/>
</dbReference>